<sequence>MTKKITIIGVGNGAFAAAADLTLRGYEITLYADEKHKRHIEELLKTKTITLTGATKSGEATLHKVTTDLEEAIKDTDLIMPVLPSYALKGFAEEIASYLKKGDKIVLTPGSTGGALIVAKALHEKGKLDGIKIAEINTLPYACRKTSATSVHIILECKKLYFAAFPAKYNQEMFDCVKPCYPAVELVKDVLESSLNNGNPVSHPAPVVLNAGKIEYFEEEHYHYREGITPSVARVIGKIDKERQAICEKFGYMPIDVRDRLNKMGYAPKRETLYESYRDSETFGGIKGPNDLNSRYLTEDTPCSLVALSSMGDLVGVKTPVMDSVITLASALKDENYWESGNTIEALGFSGMNLEEIKDFLQNGYKK</sequence>
<dbReference type="GO" id="GO:0051287">
    <property type="term" value="F:NAD binding"/>
    <property type="evidence" value="ECO:0007669"/>
    <property type="project" value="InterPro"/>
</dbReference>
<keyword evidence="5" id="KW-1185">Reference proteome</keyword>
<dbReference type="InterPro" id="IPR008927">
    <property type="entry name" value="6-PGluconate_DH-like_C_sf"/>
</dbReference>
<gene>
    <name evidence="4" type="ORF">EV214_1181</name>
</gene>
<proteinExistence type="predicted"/>
<dbReference type="Pfam" id="PF01210">
    <property type="entry name" value="NAD_Gly3P_dh_N"/>
    <property type="match status" value="1"/>
</dbReference>
<dbReference type="GO" id="GO:0046168">
    <property type="term" value="P:glycerol-3-phosphate catabolic process"/>
    <property type="evidence" value="ECO:0007669"/>
    <property type="project" value="InterPro"/>
</dbReference>
<dbReference type="EMBL" id="SLWV01000018">
    <property type="protein sequence ID" value="TCO72251.1"/>
    <property type="molecule type" value="Genomic_DNA"/>
</dbReference>
<name>A0A4R2KF10_9FIRM</name>
<dbReference type="RefSeq" id="WP_132246147.1">
    <property type="nucleotide sequence ID" value="NZ_SLWV01000018.1"/>
</dbReference>
<comment type="caution">
    <text evidence="4">The sequence shown here is derived from an EMBL/GenBank/DDBJ whole genome shotgun (WGS) entry which is preliminary data.</text>
</comment>
<dbReference type="InterPro" id="IPR036291">
    <property type="entry name" value="NAD(P)-bd_dom_sf"/>
</dbReference>
<dbReference type="InterPro" id="IPR051729">
    <property type="entry name" value="Opine/Lysopine_DH"/>
</dbReference>
<evidence type="ECO:0000259" key="3">
    <source>
        <dbReference type="Pfam" id="PF02317"/>
    </source>
</evidence>
<protein>
    <submittedName>
        <fullName evidence="4">Opine dehydrogenase</fullName>
    </submittedName>
</protein>
<dbReference type="SUPFAM" id="SSF51735">
    <property type="entry name" value="NAD(P)-binding Rossmann-fold domains"/>
    <property type="match status" value="1"/>
</dbReference>
<dbReference type="OrthoDB" id="1073746at2"/>
<dbReference type="PANTHER" id="PTHR38015">
    <property type="entry name" value="BLR6086 PROTEIN"/>
    <property type="match status" value="1"/>
</dbReference>
<evidence type="ECO:0000256" key="1">
    <source>
        <dbReference type="ARBA" id="ARBA00023002"/>
    </source>
</evidence>
<organism evidence="4 5">
    <name type="scientific">Marinisporobacter balticus</name>
    <dbReference type="NCBI Taxonomy" id="2018667"/>
    <lineage>
        <taxon>Bacteria</taxon>
        <taxon>Bacillati</taxon>
        <taxon>Bacillota</taxon>
        <taxon>Clostridia</taxon>
        <taxon>Peptostreptococcales</taxon>
        <taxon>Thermotaleaceae</taxon>
        <taxon>Marinisporobacter</taxon>
    </lineage>
</organism>
<accession>A0A4R2KF10</accession>
<dbReference type="AlphaFoldDB" id="A0A4R2KF10"/>
<dbReference type="GO" id="GO:0016616">
    <property type="term" value="F:oxidoreductase activity, acting on the CH-OH group of donors, NAD or NADP as acceptor"/>
    <property type="evidence" value="ECO:0007669"/>
    <property type="project" value="InterPro"/>
</dbReference>
<reference evidence="4 5" key="1">
    <citation type="submission" date="2019-03" db="EMBL/GenBank/DDBJ databases">
        <title>Genomic Encyclopedia of Type Strains, Phase IV (KMG-IV): sequencing the most valuable type-strain genomes for metagenomic binning, comparative biology and taxonomic classification.</title>
        <authorList>
            <person name="Goeker M."/>
        </authorList>
    </citation>
    <scope>NUCLEOTIDE SEQUENCE [LARGE SCALE GENOMIC DNA]</scope>
    <source>
        <strain evidence="4 5">DSM 102940</strain>
    </source>
</reference>
<dbReference type="PANTHER" id="PTHR38015:SF1">
    <property type="entry name" value="OPINE DEHYDROGENASE DOMAIN-CONTAINING PROTEIN"/>
    <property type="match status" value="1"/>
</dbReference>
<dbReference type="InterPro" id="IPR003421">
    <property type="entry name" value="Opine_DH"/>
</dbReference>
<evidence type="ECO:0000313" key="4">
    <source>
        <dbReference type="EMBL" id="TCO72251.1"/>
    </source>
</evidence>
<dbReference type="InterPro" id="IPR011128">
    <property type="entry name" value="G3P_DH_NAD-dep_N"/>
</dbReference>
<keyword evidence="1" id="KW-0560">Oxidoreductase</keyword>
<feature type="domain" description="Glycerol-3-phosphate dehydrogenase NAD-dependent N-terminal" evidence="2">
    <location>
        <begin position="4"/>
        <end position="107"/>
    </location>
</feature>
<dbReference type="InterPro" id="IPR013328">
    <property type="entry name" value="6PGD_dom2"/>
</dbReference>
<dbReference type="Gene3D" id="1.10.1040.10">
    <property type="entry name" value="N-(1-d-carboxylethyl)-l-norvaline Dehydrogenase, domain 2"/>
    <property type="match status" value="1"/>
</dbReference>
<dbReference type="Gene3D" id="3.40.50.720">
    <property type="entry name" value="NAD(P)-binding Rossmann-like Domain"/>
    <property type="match status" value="1"/>
</dbReference>
<feature type="domain" description="Opine dehydrogenase" evidence="3">
    <location>
        <begin position="187"/>
        <end position="332"/>
    </location>
</feature>
<dbReference type="SUPFAM" id="SSF48179">
    <property type="entry name" value="6-phosphogluconate dehydrogenase C-terminal domain-like"/>
    <property type="match status" value="1"/>
</dbReference>
<evidence type="ECO:0000259" key="2">
    <source>
        <dbReference type="Pfam" id="PF01210"/>
    </source>
</evidence>
<dbReference type="Proteomes" id="UP000294919">
    <property type="component" value="Unassembled WGS sequence"/>
</dbReference>
<evidence type="ECO:0000313" key="5">
    <source>
        <dbReference type="Proteomes" id="UP000294919"/>
    </source>
</evidence>
<dbReference type="Pfam" id="PF02317">
    <property type="entry name" value="Octopine_DH"/>
    <property type="match status" value="1"/>
</dbReference>